<dbReference type="AlphaFoldDB" id="A0A2W4U235"/>
<comment type="caution">
    <text evidence="1">The sequence shown here is derived from an EMBL/GenBank/DDBJ whole genome shotgun (WGS) entry which is preliminary data.</text>
</comment>
<evidence type="ECO:0000313" key="2">
    <source>
        <dbReference type="Proteomes" id="UP000249354"/>
    </source>
</evidence>
<dbReference type="InterPro" id="IPR049778">
    <property type="entry name" value="HetZ-like"/>
</dbReference>
<dbReference type="NCBIfam" id="NF037963">
    <property type="entry name" value="heterocyst_HetZ"/>
    <property type="match status" value="1"/>
</dbReference>
<evidence type="ECO:0000313" key="1">
    <source>
        <dbReference type="EMBL" id="PZO14872.1"/>
    </source>
</evidence>
<dbReference type="Proteomes" id="UP000249354">
    <property type="component" value="Unassembled WGS sequence"/>
</dbReference>
<name>A0A2W4U235_9CYAN</name>
<accession>A0A2W4U235</accession>
<reference evidence="2" key="1">
    <citation type="submission" date="2018-04" db="EMBL/GenBank/DDBJ databases">
        <authorList>
            <person name="Cornet L."/>
        </authorList>
    </citation>
    <scope>NUCLEOTIDE SEQUENCE [LARGE SCALE GENOMIC DNA]</scope>
</reference>
<organism evidence="1 2">
    <name type="scientific">Leptolyngbya foveolarum</name>
    <dbReference type="NCBI Taxonomy" id="47253"/>
    <lineage>
        <taxon>Bacteria</taxon>
        <taxon>Bacillati</taxon>
        <taxon>Cyanobacteriota</taxon>
        <taxon>Cyanophyceae</taxon>
        <taxon>Leptolyngbyales</taxon>
        <taxon>Leptolyngbyaceae</taxon>
        <taxon>Leptolyngbya group</taxon>
        <taxon>Leptolyngbya</taxon>
    </lineage>
</organism>
<protein>
    <recommendedName>
        <fullName evidence="3">ATPase involved in DNA repair</fullName>
    </recommendedName>
</protein>
<sequence length="382" mass="44510">MSAVRSILQGITSSVVEKLFERLFQELCQATPALKRNCREVARRITDEVQRICTESQRIQDTGDVEGWANNLANHRLKQVLRYLKFGSAKGRLELHSSLSAIVYRYMTPPNVQSSYQARVALIEDFLQNFYGESINAFRRENEVAVDYQPRSSLELAEYMAFTERYAKRRIPLSRGRSQQLIILRTQTFSKQQPPETAIDIQQAIEGGDSEHPRTAPLQRLREELTTEKNLGESESTVRERVAEQLMTYLVEKDQKDCADYFSLRLMDLPTNEIESILQITPRERDYLQQRFKYHLLKFSFAHNWELVHEWLGAELVKNLGLTPQQWEHFQSNISRTQAKVLSLKQQGLSDLEVSKTLDLTATQLRKQWSKLLEQAWDIRNI</sequence>
<gene>
    <name evidence="1" type="ORF">DCF25_14445</name>
</gene>
<dbReference type="EMBL" id="QBMC01000101">
    <property type="protein sequence ID" value="PZO14872.1"/>
    <property type="molecule type" value="Genomic_DNA"/>
</dbReference>
<evidence type="ECO:0008006" key="3">
    <source>
        <dbReference type="Google" id="ProtNLM"/>
    </source>
</evidence>
<proteinExistence type="predicted"/>
<reference evidence="1 2" key="2">
    <citation type="submission" date="2018-06" db="EMBL/GenBank/DDBJ databases">
        <title>Metagenomic assembly of (sub)arctic Cyanobacteria and their associated microbiome from non-axenic cultures.</title>
        <authorList>
            <person name="Baurain D."/>
        </authorList>
    </citation>
    <scope>NUCLEOTIDE SEQUENCE [LARGE SCALE GENOMIC DNA]</scope>
    <source>
        <strain evidence="1">ULC129bin1</strain>
    </source>
</reference>